<evidence type="ECO:0000259" key="1">
    <source>
        <dbReference type="Pfam" id="PF12706"/>
    </source>
</evidence>
<accession>A0A382IW27</accession>
<evidence type="ECO:0000313" key="2">
    <source>
        <dbReference type="EMBL" id="SVC03836.1"/>
    </source>
</evidence>
<dbReference type="CDD" id="cd07715">
    <property type="entry name" value="TaR3-like_MBL-fold"/>
    <property type="match status" value="1"/>
</dbReference>
<dbReference type="InterPro" id="IPR001279">
    <property type="entry name" value="Metallo-B-lactamas"/>
</dbReference>
<feature type="domain" description="Metallo-beta-lactamase" evidence="1">
    <location>
        <begin position="63"/>
        <end position="191"/>
    </location>
</feature>
<proteinExistence type="predicted"/>
<organism evidence="2">
    <name type="scientific">marine metagenome</name>
    <dbReference type="NCBI Taxonomy" id="408172"/>
    <lineage>
        <taxon>unclassified sequences</taxon>
        <taxon>metagenomes</taxon>
        <taxon>ecological metagenomes</taxon>
    </lineage>
</organism>
<protein>
    <recommendedName>
        <fullName evidence="1">Metallo-beta-lactamase domain-containing protein</fullName>
    </recommendedName>
</protein>
<dbReference type="Pfam" id="PF12706">
    <property type="entry name" value="Lactamase_B_2"/>
    <property type="match status" value="1"/>
</dbReference>
<feature type="non-terminal residue" evidence="2">
    <location>
        <position position="254"/>
    </location>
</feature>
<dbReference type="InterPro" id="IPR036866">
    <property type="entry name" value="RibonucZ/Hydroxyglut_hydro"/>
</dbReference>
<dbReference type="EMBL" id="UINC01070016">
    <property type="protein sequence ID" value="SVC03836.1"/>
    <property type="molecule type" value="Genomic_DNA"/>
</dbReference>
<gene>
    <name evidence="2" type="ORF">METZ01_LOCUS256690</name>
</gene>
<name>A0A382IW27_9ZZZZ</name>
<dbReference type="SUPFAM" id="SSF56281">
    <property type="entry name" value="Metallo-hydrolase/oxidoreductase"/>
    <property type="match status" value="1"/>
</dbReference>
<sequence length="254" mass="29133">MAKSYIRFWGVRGSYTAPFRTHLEVGGNTPCVEINVDDHLLICDAGTGIIPLGNKLISDDKHKELLILLSHFHWDHISGLPFFVPAFHPKYNISFFGPGDSKEVIKKYVDNQMKAPYFPVGTEEWVAKISYLDPKQKKLEYGSMEISYYSAHHPGITYGYKIKAKNKTIIYIPDNECLFLDKAIKDKMEGFTEEETTMFTEMNREEYEAEVNSIANTDILIHDAQYTPQDYKKKKGWGHSCYIDIVNMAIDAKV</sequence>
<dbReference type="Gene3D" id="3.60.15.10">
    <property type="entry name" value="Ribonuclease Z/Hydroxyacylglutathione hydrolase-like"/>
    <property type="match status" value="1"/>
</dbReference>
<dbReference type="AlphaFoldDB" id="A0A382IW27"/>
<reference evidence="2" key="1">
    <citation type="submission" date="2018-05" db="EMBL/GenBank/DDBJ databases">
        <authorList>
            <person name="Lanie J.A."/>
            <person name="Ng W.-L."/>
            <person name="Kazmierczak K.M."/>
            <person name="Andrzejewski T.M."/>
            <person name="Davidsen T.M."/>
            <person name="Wayne K.J."/>
            <person name="Tettelin H."/>
            <person name="Glass J.I."/>
            <person name="Rusch D."/>
            <person name="Podicherti R."/>
            <person name="Tsui H.-C.T."/>
            <person name="Winkler M.E."/>
        </authorList>
    </citation>
    <scope>NUCLEOTIDE SEQUENCE</scope>
</reference>